<name>A0A0J1BJN5_RHOIS</name>
<sequence length="60" mass="6864">MFRFLVRERFRWLRFILIESDGQNRQNAGNSECGWHLAVVPLVGSVPTKRTAPSAFSRSA</sequence>
<organism evidence="1 2">
    <name type="scientific">Rhodopirellula islandica</name>
    <dbReference type="NCBI Taxonomy" id="595434"/>
    <lineage>
        <taxon>Bacteria</taxon>
        <taxon>Pseudomonadati</taxon>
        <taxon>Planctomycetota</taxon>
        <taxon>Planctomycetia</taxon>
        <taxon>Pirellulales</taxon>
        <taxon>Pirellulaceae</taxon>
        <taxon>Rhodopirellula</taxon>
    </lineage>
</organism>
<evidence type="ECO:0000313" key="2">
    <source>
        <dbReference type="Proteomes" id="UP000036367"/>
    </source>
</evidence>
<dbReference type="STRING" id="595434.RISK_001084"/>
<gene>
    <name evidence="1" type="ORF">RISK_001084</name>
</gene>
<keyword evidence="2" id="KW-1185">Reference proteome</keyword>
<accession>A0A0J1BJN5</accession>
<reference evidence="1" key="1">
    <citation type="submission" date="2015-05" db="EMBL/GenBank/DDBJ databases">
        <title>Permanent draft genome of Rhodopirellula islandicus K833.</title>
        <authorList>
            <person name="Kizina J."/>
            <person name="Richter M."/>
            <person name="Glockner F.O."/>
            <person name="Harder J."/>
        </authorList>
    </citation>
    <scope>NUCLEOTIDE SEQUENCE [LARGE SCALE GENOMIC DNA]</scope>
    <source>
        <strain evidence="1">K833</strain>
    </source>
</reference>
<protein>
    <submittedName>
        <fullName evidence="1">Uncharacterized protein</fullName>
    </submittedName>
</protein>
<dbReference type="PATRIC" id="fig|595434.4.peg.1043"/>
<evidence type="ECO:0000313" key="1">
    <source>
        <dbReference type="EMBL" id="KLU06770.1"/>
    </source>
</evidence>
<comment type="caution">
    <text evidence="1">The sequence shown here is derived from an EMBL/GenBank/DDBJ whole genome shotgun (WGS) entry which is preliminary data.</text>
</comment>
<dbReference type="EMBL" id="LECT01000010">
    <property type="protein sequence ID" value="KLU06770.1"/>
    <property type="molecule type" value="Genomic_DNA"/>
</dbReference>
<proteinExistence type="predicted"/>
<dbReference type="AlphaFoldDB" id="A0A0J1BJN5"/>
<dbReference type="Proteomes" id="UP000036367">
    <property type="component" value="Unassembled WGS sequence"/>
</dbReference>